<name>A0AAV5P364_CELCE</name>
<keyword evidence="3" id="KW-1185">Reference proteome</keyword>
<dbReference type="Gene3D" id="2.160.20.80">
    <property type="entry name" value="E3 ubiquitin-protein ligase SopA"/>
    <property type="match status" value="1"/>
</dbReference>
<accession>A0AAV5P364</accession>
<evidence type="ECO:0000313" key="1">
    <source>
        <dbReference type="EMBL" id="GLY55702.1"/>
    </source>
</evidence>
<protein>
    <submittedName>
        <fullName evidence="2">Pentapeptide repeat-containing protein</fullName>
    </submittedName>
</protein>
<dbReference type="PANTHER" id="PTHR14136:SF17">
    <property type="entry name" value="BTB_POZ DOMAIN-CONTAINING PROTEIN KCTD9"/>
    <property type="match status" value="1"/>
</dbReference>
<dbReference type="PANTHER" id="PTHR14136">
    <property type="entry name" value="BTB_POZ DOMAIN-CONTAINING PROTEIN KCTD9"/>
    <property type="match status" value="1"/>
</dbReference>
<dbReference type="Proteomes" id="UP001165168">
    <property type="component" value="Unassembled WGS sequence"/>
</dbReference>
<dbReference type="AlphaFoldDB" id="A0AAV5P364"/>
<dbReference type="InterPro" id="IPR051082">
    <property type="entry name" value="Pentapeptide-BTB/POZ_domain"/>
</dbReference>
<dbReference type="EMBL" id="CP041694">
    <property type="protein sequence ID" value="QDP74485.1"/>
    <property type="molecule type" value="Genomic_DNA"/>
</dbReference>
<dbReference type="Proteomes" id="UP000319068">
    <property type="component" value="Chromosome"/>
</dbReference>
<reference evidence="1" key="2">
    <citation type="submission" date="2023-03" db="EMBL/GenBank/DDBJ databases">
        <title>Cellulosimicrobium cellulans NBRC 103059.</title>
        <authorList>
            <person name="Ichikawa N."/>
            <person name="Sato H."/>
            <person name="Tonouchi N."/>
        </authorList>
    </citation>
    <scope>NUCLEOTIDE SEQUENCE</scope>
    <source>
        <strain evidence="1">NBRC 103059</strain>
    </source>
</reference>
<sequence>MPPKKPTTEPPAIDPVVLDDLQPGDAYDLGAEADLEGFEITDLRLDRLDLHGATVFSTRLDQVRADEADLGAVTLTEVVLGRLDVPVVRGTRGRWREVEVRGARLGSAELYESSWAGVRFVGCKLGFVNLRGASLRDVVFTDCTIDELDLVASDALRVAFEGTRVRRLDVQGATLAHVDLRGAEIDELGGIESLRGSTIDSMQLARLAATFAHSLGITVTD</sequence>
<gene>
    <name evidence="1" type="ORF">Ccel01_03040</name>
    <name evidence="2" type="ORF">FOG94_04290</name>
</gene>
<dbReference type="InterPro" id="IPR001646">
    <property type="entry name" value="5peptide_repeat"/>
</dbReference>
<proteinExistence type="predicted"/>
<dbReference type="Pfam" id="PF13599">
    <property type="entry name" value="Pentapeptide_4"/>
    <property type="match status" value="1"/>
</dbReference>
<organism evidence="1 4">
    <name type="scientific">Cellulosimicrobium cellulans</name>
    <name type="common">Arthrobacter luteus</name>
    <dbReference type="NCBI Taxonomy" id="1710"/>
    <lineage>
        <taxon>Bacteria</taxon>
        <taxon>Bacillati</taxon>
        <taxon>Actinomycetota</taxon>
        <taxon>Actinomycetes</taxon>
        <taxon>Micrococcales</taxon>
        <taxon>Promicromonosporaceae</taxon>
        <taxon>Cellulosimicrobium</taxon>
    </lineage>
</organism>
<dbReference type="SUPFAM" id="SSF141571">
    <property type="entry name" value="Pentapeptide repeat-like"/>
    <property type="match status" value="1"/>
</dbReference>
<evidence type="ECO:0000313" key="2">
    <source>
        <dbReference type="EMBL" id="QDP74485.1"/>
    </source>
</evidence>
<dbReference type="EMBL" id="BSTG01000001">
    <property type="protein sequence ID" value="GLY55702.1"/>
    <property type="molecule type" value="Genomic_DNA"/>
</dbReference>
<evidence type="ECO:0000313" key="4">
    <source>
        <dbReference type="Proteomes" id="UP001165168"/>
    </source>
</evidence>
<dbReference type="RefSeq" id="WP_137279849.1">
    <property type="nucleotide sequence ID" value="NZ_BSTG01000001.1"/>
</dbReference>
<reference evidence="2 3" key="1">
    <citation type="submission" date="2019-07" db="EMBL/GenBank/DDBJ databases">
        <title>Complete Genome Sequence and Methylome Analysis of Arthrobacter luteus NEB113.</title>
        <authorList>
            <person name="Fomenkov A."/>
            <person name="Anton B.P."/>
            <person name="Vincze T."/>
            <person name="Roberts R.J."/>
        </authorList>
    </citation>
    <scope>NUCLEOTIDE SEQUENCE [LARGE SCALE GENOMIC DNA]</scope>
    <source>
        <strain evidence="2 3">NEB113</strain>
    </source>
</reference>
<evidence type="ECO:0000313" key="3">
    <source>
        <dbReference type="Proteomes" id="UP000319068"/>
    </source>
</evidence>